<dbReference type="Proteomes" id="UP001225356">
    <property type="component" value="Unassembled WGS sequence"/>
</dbReference>
<dbReference type="InterPro" id="IPR019089">
    <property type="entry name" value="Cas_GSU0054"/>
</dbReference>
<name>A0ABT9Q693_9ACTN</name>
<reference evidence="2 3" key="1">
    <citation type="submission" date="2023-07" db="EMBL/GenBank/DDBJ databases">
        <title>Sequencing the genomes of 1000 actinobacteria strains.</title>
        <authorList>
            <person name="Klenk H.-P."/>
        </authorList>
    </citation>
    <scope>NUCLEOTIDE SEQUENCE [LARGE SCALE GENOMIC DNA]</scope>
    <source>
        <strain evidence="2 3">DSM 46740</strain>
    </source>
</reference>
<evidence type="ECO:0000256" key="1">
    <source>
        <dbReference type="SAM" id="MobiDB-lite"/>
    </source>
</evidence>
<sequence>MAGRAEMLTVALHFPWRRYHATPWGKYVNEGAVELPPSPWRLLRALYSTWKLRIPDLPEEQVHDLLSLLAQPPSYTLPPYRPAHSRHYYPDSKHRAGKPSTDKVIDAFVALGGDATIYAHWSLTLTPQQQSLLERLLQSLPYLGRADSICEARLAPDWTPSLDGPPRLAVPTDLSDEELNGHEEIDLLVPELPLDIVALTARPADIRAAKLLYPPATRLISYTLPGPGHDLLPASKPTGNRKRSISHRTGGNGGATNVTAVRIAVAGTAQPSIRATVALTDAFRAAAVKELSGIRQAKATSLLAGKNHDDTPLTYHQHAHFLPWDQDGDRRIDEILLWVPGGLDDDELQALDKLAGRSVGTPKNVPGPKDLQVRIAAYGTAETILPAQLRGPYRQWRSVTPFVPYRHRKRHQEMDDYLTAEITRELTQRGIPAPICVSRDATDDWPLFTRHRWSRSNRTEARPGYGLTLEFAEPVSGPLALGHLSHFGLGVFRQQPHP</sequence>
<proteinExistence type="predicted"/>
<feature type="region of interest" description="Disordered" evidence="1">
    <location>
        <begin position="230"/>
        <end position="253"/>
    </location>
</feature>
<accession>A0ABT9Q693</accession>
<dbReference type="EMBL" id="JAUSQU010000001">
    <property type="protein sequence ID" value="MDP9842275.1"/>
    <property type="molecule type" value="Genomic_DNA"/>
</dbReference>
<protein>
    <submittedName>
        <fullName evidence="2">CRISPR-associated protein Csb2</fullName>
    </submittedName>
</protein>
<organism evidence="2 3">
    <name type="scientific">Streptosporangium lutulentum</name>
    <dbReference type="NCBI Taxonomy" id="1461250"/>
    <lineage>
        <taxon>Bacteria</taxon>
        <taxon>Bacillati</taxon>
        <taxon>Actinomycetota</taxon>
        <taxon>Actinomycetes</taxon>
        <taxon>Streptosporangiales</taxon>
        <taxon>Streptosporangiaceae</taxon>
        <taxon>Streptosporangium</taxon>
    </lineage>
</organism>
<dbReference type="NCBIfam" id="TIGR02165">
    <property type="entry name" value="cas5_6_GSU0054"/>
    <property type="match status" value="1"/>
</dbReference>
<evidence type="ECO:0000313" key="2">
    <source>
        <dbReference type="EMBL" id="MDP9842275.1"/>
    </source>
</evidence>
<gene>
    <name evidence="2" type="ORF">J2853_001486</name>
</gene>
<keyword evidence="3" id="KW-1185">Reference proteome</keyword>
<dbReference type="RefSeq" id="WP_307556204.1">
    <property type="nucleotide sequence ID" value="NZ_JAUSQU010000001.1"/>
</dbReference>
<evidence type="ECO:0000313" key="3">
    <source>
        <dbReference type="Proteomes" id="UP001225356"/>
    </source>
</evidence>
<comment type="caution">
    <text evidence="2">The sequence shown here is derived from an EMBL/GenBank/DDBJ whole genome shotgun (WGS) entry which is preliminary data.</text>
</comment>